<evidence type="ECO:0000313" key="1">
    <source>
        <dbReference type="EMBL" id="GAJ18608.1"/>
    </source>
</evidence>
<sequence length="39" mass="4196">IDGLEESGTVLLSGYKVGLVNEIHFLPDLSGRLSVQILI</sequence>
<organism evidence="1">
    <name type="scientific">marine sediment metagenome</name>
    <dbReference type="NCBI Taxonomy" id="412755"/>
    <lineage>
        <taxon>unclassified sequences</taxon>
        <taxon>metagenomes</taxon>
        <taxon>ecological metagenomes</taxon>
    </lineage>
</organism>
<feature type="non-terminal residue" evidence="1">
    <location>
        <position position="1"/>
    </location>
</feature>
<dbReference type="EMBL" id="BARW01043232">
    <property type="protein sequence ID" value="GAJ18608.1"/>
    <property type="molecule type" value="Genomic_DNA"/>
</dbReference>
<proteinExistence type="predicted"/>
<dbReference type="AlphaFoldDB" id="X1UMA7"/>
<comment type="caution">
    <text evidence="1">The sequence shown here is derived from an EMBL/GenBank/DDBJ whole genome shotgun (WGS) entry which is preliminary data.</text>
</comment>
<protein>
    <recommendedName>
        <fullName evidence="2">Mce/MlaD domain-containing protein</fullName>
    </recommendedName>
</protein>
<reference evidence="1" key="1">
    <citation type="journal article" date="2014" name="Front. Microbiol.">
        <title>High frequency of phylogenetically diverse reductive dehalogenase-homologous genes in deep subseafloor sedimentary metagenomes.</title>
        <authorList>
            <person name="Kawai M."/>
            <person name="Futagami T."/>
            <person name="Toyoda A."/>
            <person name="Takaki Y."/>
            <person name="Nishi S."/>
            <person name="Hori S."/>
            <person name="Arai W."/>
            <person name="Tsubouchi T."/>
            <person name="Morono Y."/>
            <person name="Uchiyama I."/>
            <person name="Ito T."/>
            <person name="Fujiyama A."/>
            <person name="Inagaki F."/>
            <person name="Takami H."/>
        </authorList>
    </citation>
    <scope>NUCLEOTIDE SEQUENCE</scope>
    <source>
        <strain evidence="1">Expedition CK06-06</strain>
    </source>
</reference>
<name>X1UMA7_9ZZZZ</name>
<feature type="non-terminal residue" evidence="1">
    <location>
        <position position="39"/>
    </location>
</feature>
<accession>X1UMA7</accession>
<evidence type="ECO:0008006" key="2">
    <source>
        <dbReference type="Google" id="ProtNLM"/>
    </source>
</evidence>
<gene>
    <name evidence="1" type="ORF">S12H4_63476</name>
</gene>